<dbReference type="InterPro" id="IPR027268">
    <property type="entry name" value="Peptidase_M4/M1_CTD_sf"/>
</dbReference>
<feature type="domain" description="Peptidase M61 catalytic" evidence="3">
    <location>
        <begin position="281"/>
        <end position="352"/>
    </location>
</feature>
<dbReference type="AlphaFoldDB" id="F4QHL2"/>
<dbReference type="GO" id="GO:0004177">
    <property type="term" value="F:aminopeptidase activity"/>
    <property type="evidence" value="ECO:0007669"/>
    <property type="project" value="UniProtKB-KW"/>
</dbReference>
<dbReference type="InterPro" id="IPR007963">
    <property type="entry name" value="Peptidase_M61_catalytic"/>
</dbReference>
<keyword evidence="5" id="KW-1185">Reference proteome</keyword>
<dbReference type="HOGENOM" id="CLU_492523_0_0_5"/>
<dbReference type="SUPFAM" id="SSF55486">
    <property type="entry name" value="Metalloproteases ('zincins'), catalytic domain"/>
    <property type="match status" value="1"/>
</dbReference>
<dbReference type="Pfam" id="PF05299">
    <property type="entry name" value="Peptidase_M61"/>
    <property type="match status" value="1"/>
</dbReference>
<keyword evidence="2" id="KW-0732">Signal</keyword>
<dbReference type="EMBL" id="GL883077">
    <property type="protein sequence ID" value="EGF92749.1"/>
    <property type="molecule type" value="Genomic_DNA"/>
</dbReference>
<dbReference type="Proteomes" id="UP000006512">
    <property type="component" value="Unassembled WGS sequence"/>
</dbReference>
<dbReference type="STRING" id="715226.ABI_11860"/>
<evidence type="ECO:0000259" key="3">
    <source>
        <dbReference type="Pfam" id="PF05299"/>
    </source>
</evidence>
<evidence type="ECO:0000313" key="4">
    <source>
        <dbReference type="EMBL" id="EGF92749.1"/>
    </source>
</evidence>
<feature type="region of interest" description="Disordered" evidence="1">
    <location>
        <begin position="508"/>
        <end position="529"/>
    </location>
</feature>
<name>F4QHL2_9CAUL</name>
<organism evidence="4 5">
    <name type="scientific">Asticcacaulis biprosthecium C19</name>
    <dbReference type="NCBI Taxonomy" id="715226"/>
    <lineage>
        <taxon>Bacteria</taxon>
        <taxon>Pseudomonadati</taxon>
        <taxon>Pseudomonadota</taxon>
        <taxon>Alphaproteobacteria</taxon>
        <taxon>Caulobacterales</taxon>
        <taxon>Caulobacteraceae</taxon>
        <taxon>Asticcacaulis</taxon>
    </lineage>
</organism>
<reference evidence="5" key="1">
    <citation type="submission" date="2011-03" db="EMBL/GenBank/DDBJ databases">
        <title>Draft genome sequence of Brevundimonas diminuta.</title>
        <authorList>
            <person name="Brown P.J.B."/>
            <person name="Buechlein A."/>
            <person name="Hemmerich C."/>
            <person name="Brun Y.V."/>
        </authorList>
    </citation>
    <scope>NUCLEOTIDE SEQUENCE [LARGE SCALE GENOMIC DNA]</scope>
    <source>
        <strain evidence="5">C19</strain>
    </source>
</reference>
<protein>
    <submittedName>
        <fullName evidence="4">M61 glycyl aminopeptidase family protein</fullName>
    </submittedName>
</protein>
<sequence length="554" mass="59895">MTGLVLSALWLMALPAAAQVTGPVTYRLRAVTAGENLTALELRVDFRLGADGRAVVDLPSSWGGGSHIYERLKDVRVTGAQSVELSGPESRVITGRPKAKITLSYHLEVNRTAGQGAPADTNFTYPVLAPDGFYITGPGLMPLIRDTDPKDIRFSWTLPQGWQGATNLEHALSTDTTDGVDQSILLAGRNVTVRHVALPTGELRIAATGHFDRFSAEAFDTAVATIVATEQTFWGDGPEHFLVTLAPTERRVDGRSIRGTGLGDAFAIVTAPNTDLTDLKTILAHEYFHTWSPVRLGGLDAGDAESAGYWFSEGFTDFYARRFALESGVIDGDSFVAQWNDVLLAYALSPHRTTPNAIVSEAFWNDPAAHQLPYQRGAILAALLDRRWRAQGRSLDGFMLALRDASRITPGAAPTPAPLLERLNKVALDYGVELDDLVQKHVINGDEILLPAETFGDRFTVVSTCLPAYDLGYDPARSRAAGYFAGVDPDGPAYRAGLRDGMKRIRVDSAGTGDSQDEITVETEGDGGAPLTLRFKPEGKATVCRQRLVRSDDT</sequence>
<accession>F4QHL2</accession>
<keyword evidence="4" id="KW-0378">Hydrolase</keyword>
<gene>
    <name evidence="4" type="ORF">ABI_11860</name>
</gene>
<feature type="chain" id="PRO_5003314109" evidence="2">
    <location>
        <begin position="19"/>
        <end position="554"/>
    </location>
</feature>
<evidence type="ECO:0000256" key="1">
    <source>
        <dbReference type="SAM" id="MobiDB-lite"/>
    </source>
</evidence>
<keyword evidence="4" id="KW-0645">Protease</keyword>
<feature type="compositionally biased region" description="Acidic residues" evidence="1">
    <location>
        <begin position="515"/>
        <end position="525"/>
    </location>
</feature>
<proteinExistence type="predicted"/>
<dbReference type="eggNOG" id="COG3975">
    <property type="taxonomic scope" value="Bacteria"/>
</dbReference>
<evidence type="ECO:0000313" key="5">
    <source>
        <dbReference type="Proteomes" id="UP000006512"/>
    </source>
</evidence>
<evidence type="ECO:0000256" key="2">
    <source>
        <dbReference type="SAM" id="SignalP"/>
    </source>
</evidence>
<dbReference type="Gene3D" id="1.10.390.10">
    <property type="entry name" value="Neutral Protease Domain 2"/>
    <property type="match status" value="1"/>
</dbReference>
<feature type="signal peptide" evidence="2">
    <location>
        <begin position="1"/>
        <end position="18"/>
    </location>
</feature>
<keyword evidence="4" id="KW-0031">Aminopeptidase</keyword>